<proteinExistence type="predicted"/>
<accession>A0A378L9A2</accession>
<organism evidence="3 5">
    <name type="scientific">Legionella steigerwaltii</name>
    <dbReference type="NCBI Taxonomy" id="460"/>
    <lineage>
        <taxon>Bacteria</taxon>
        <taxon>Pseudomonadati</taxon>
        <taxon>Pseudomonadota</taxon>
        <taxon>Gammaproteobacteria</taxon>
        <taxon>Legionellales</taxon>
        <taxon>Legionellaceae</taxon>
        <taxon>Legionella</taxon>
    </lineage>
</organism>
<feature type="transmembrane region" description="Helical" evidence="1">
    <location>
        <begin position="155"/>
        <end position="171"/>
    </location>
</feature>
<dbReference type="InterPro" id="IPR007404">
    <property type="entry name" value="YdjM-like"/>
</dbReference>
<dbReference type="GO" id="GO:0016787">
    <property type="term" value="F:hydrolase activity"/>
    <property type="evidence" value="ECO:0007669"/>
    <property type="project" value="UniProtKB-KW"/>
</dbReference>
<evidence type="ECO:0000313" key="3">
    <source>
        <dbReference type="EMBL" id="STY22438.1"/>
    </source>
</evidence>
<dbReference type="PANTHER" id="PTHR40031">
    <property type="entry name" value="HYPOTHETICAL MEMBRANE SPANNING PROTEIN"/>
    <property type="match status" value="1"/>
</dbReference>
<dbReference type="Proteomes" id="UP000255110">
    <property type="component" value="Unassembled WGS sequence"/>
</dbReference>
<evidence type="ECO:0000313" key="4">
    <source>
        <dbReference type="Proteomes" id="UP000054820"/>
    </source>
</evidence>
<protein>
    <submittedName>
        <fullName evidence="2">Integral membrane protein</fullName>
    </submittedName>
    <submittedName>
        <fullName evidence="3">Membrane-bound metal-dependent hydrolase</fullName>
    </submittedName>
</protein>
<dbReference type="InterPro" id="IPR053170">
    <property type="entry name" value="Transcription_regulator"/>
</dbReference>
<dbReference type="OrthoDB" id="9781927at2"/>
<gene>
    <name evidence="2" type="ORF">Lstg_2252</name>
    <name evidence="3" type="ORF">NCTC11991_01024</name>
</gene>
<feature type="transmembrane region" description="Helical" evidence="1">
    <location>
        <begin position="127"/>
        <end position="149"/>
    </location>
</feature>
<sequence>MDPITHAVLGAACSQAILYRQDKHNAWLVGGLSAMAPDLDIFIRESGNPMLFFLYHRYFTHSLIFIPIGALIITLILLIFKRFQTHWKFTFLAALIGYSTHGMLDACTNYGTVLFWPFSDTRVSWDIVSIVDPFITIPLLLGIISALVFNKRQPIFIALALVSLFILFNIVQHHRAMTAFRGELAQLGVNTKKVRVFPKLLSSTRWRGIALNKNHLDIINVLTPLFNESSSQFVTSYPAFSYTELPDYVKNSSSLLSDFNIFNWFADSYLITVHNKPLLLADGRFLADNNATTALWSIQFLPTQPHVNIFYLLRVDNDKPNSL</sequence>
<feature type="transmembrane region" description="Helical" evidence="1">
    <location>
        <begin position="58"/>
        <end position="80"/>
    </location>
</feature>
<dbReference type="EMBL" id="UGOY01000001">
    <property type="protein sequence ID" value="STY22438.1"/>
    <property type="molecule type" value="Genomic_DNA"/>
</dbReference>
<dbReference type="PANTHER" id="PTHR40031:SF1">
    <property type="entry name" value="MEMBRANE-BOUND METAL-DEPENDENT HYDROLASE"/>
    <property type="match status" value="1"/>
</dbReference>
<dbReference type="Pfam" id="PF04307">
    <property type="entry name" value="YdjM"/>
    <property type="match status" value="1"/>
</dbReference>
<dbReference type="EMBL" id="LNYZ01000015">
    <property type="protein sequence ID" value="KTD77009.1"/>
    <property type="molecule type" value="Genomic_DNA"/>
</dbReference>
<name>A0A378L9A2_9GAMM</name>
<evidence type="ECO:0000313" key="2">
    <source>
        <dbReference type="EMBL" id="KTD77009.1"/>
    </source>
</evidence>
<evidence type="ECO:0000313" key="5">
    <source>
        <dbReference type="Proteomes" id="UP000255110"/>
    </source>
</evidence>
<dbReference type="RefSeq" id="WP_058477806.1">
    <property type="nucleotide sequence ID" value="NZ_CAAAIO010000022.1"/>
</dbReference>
<evidence type="ECO:0000256" key="1">
    <source>
        <dbReference type="SAM" id="Phobius"/>
    </source>
</evidence>
<keyword evidence="3" id="KW-0378">Hydrolase</keyword>
<keyword evidence="4" id="KW-1185">Reference proteome</keyword>
<keyword evidence="1" id="KW-0472">Membrane</keyword>
<reference evidence="2 4" key="1">
    <citation type="submission" date="2015-11" db="EMBL/GenBank/DDBJ databases">
        <title>Genomic analysis of 38 Legionella species identifies large and diverse effector repertoires.</title>
        <authorList>
            <person name="Burstein D."/>
            <person name="Amaro F."/>
            <person name="Zusman T."/>
            <person name="Lifshitz Z."/>
            <person name="Cohen O."/>
            <person name="Gilbert J.A."/>
            <person name="Pupko T."/>
            <person name="Shuman H.A."/>
            <person name="Segal G."/>
        </authorList>
    </citation>
    <scope>NUCLEOTIDE SEQUENCE [LARGE SCALE GENOMIC DNA]</scope>
    <source>
        <strain evidence="2 4">SC-18-C9</strain>
    </source>
</reference>
<dbReference type="STRING" id="460.Lstg_2252"/>
<dbReference type="Proteomes" id="UP000054820">
    <property type="component" value="Unassembled WGS sequence"/>
</dbReference>
<keyword evidence="1" id="KW-1133">Transmembrane helix</keyword>
<keyword evidence="1" id="KW-0812">Transmembrane</keyword>
<dbReference type="AlphaFoldDB" id="A0A378L9A2"/>
<reference evidence="3 5" key="2">
    <citation type="submission" date="2018-06" db="EMBL/GenBank/DDBJ databases">
        <authorList>
            <consortium name="Pathogen Informatics"/>
            <person name="Doyle S."/>
        </authorList>
    </citation>
    <scope>NUCLEOTIDE SEQUENCE [LARGE SCALE GENOMIC DNA]</scope>
    <source>
        <strain evidence="3 5">NCTC11991</strain>
    </source>
</reference>